<accession>A0A433QYS6</accession>
<dbReference type="EMBL" id="RBNJ01000288">
    <property type="protein sequence ID" value="RUS34938.1"/>
    <property type="molecule type" value="Genomic_DNA"/>
</dbReference>
<keyword evidence="2" id="KW-1185">Reference proteome</keyword>
<feature type="non-terminal residue" evidence="1">
    <location>
        <position position="1"/>
    </location>
</feature>
<comment type="caution">
    <text evidence="1">The sequence shown here is derived from an EMBL/GenBank/DDBJ whole genome shotgun (WGS) entry which is preliminary data.</text>
</comment>
<gene>
    <name evidence="1" type="ORF">BC938DRAFT_477675</name>
</gene>
<dbReference type="Proteomes" id="UP000274822">
    <property type="component" value="Unassembled WGS sequence"/>
</dbReference>
<reference evidence="1 2" key="1">
    <citation type="journal article" date="2018" name="New Phytol.">
        <title>Phylogenomics of Endogonaceae and evolution of mycorrhizas within Mucoromycota.</title>
        <authorList>
            <person name="Chang Y."/>
            <person name="Desiro A."/>
            <person name="Na H."/>
            <person name="Sandor L."/>
            <person name="Lipzen A."/>
            <person name="Clum A."/>
            <person name="Barry K."/>
            <person name="Grigoriev I.V."/>
            <person name="Martin F.M."/>
            <person name="Stajich J.E."/>
            <person name="Smith M.E."/>
            <person name="Bonito G."/>
            <person name="Spatafora J.W."/>
        </authorList>
    </citation>
    <scope>NUCLEOTIDE SEQUENCE [LARGE SCALE GENOMIC DNA]</scope>
    <source>
        <strain evidence="1 2">AD002</strain>
    </source>
</reference>
<name>A0A433QYS6_9FUNG</name>
<protein>
    <submittedName>
        <fullName evidence="1">Uncharacterized protein</fullName>
    </submittedName>
</protein>
<evidence type="ECO:0000313" key="1">
    <source>
        <dbReference type="EMBL" id="RUS34938.1"/>
    </source>
</evidence>
<proteinExistence type="predicted"/>
<organism evidence="1 2">
    <name type="scientific">Jimgerdemannia flammicorona</name>
    <dbReference type="NCBI Taxonomy" id="994334"/>
    <lineage>
        <taxon>Eukaryota</taxon>
        <taxon>Fungi</taxon>
        <taxon>Fungi incertae sedis</taxon>
        <taxon>Mucoromycota</taxon>
        <taxon>Mucoromycotina</taxon>
        <taxon>Endogonomycetes</taxon>
        <taxon>Endogonales</taxon>
        <taxon>Endogonaceae</taxon>
        <taxon>Jimgerdemannia</taxon>
    </lineage>
</organism>
<dbReference type="AlphaFoldDB" id="A0A433QYS6"/>
<sequence>MSANHILKLRNPKWASHEARHHPLVRQICEKHKCADEIERTLLEDLVEYAVLVAYCKAANDAQLPTWETDLNLKIEAVSSQFLTREQMKPLIDLGDCLVKATRDLADNPEGVNYDVDKLLGTNMQVFSILGPHTVFMQACQKILQVIFIKPKIMETTGKIELSLSDVKSEAHLPSLIPLSFVDKIIIPKSNPRD</sequence>
<evidence type="ECO:0000313" key="2">
    <source>
        <dbReference type="Proteomes" id="UP000274822"/>
    </source>
</evidence>
<feature type="non-terminal residue" evidence="1">
    <location>
        <position position="194"/>
    </location>
</feature>